<evidence type="ECO:0000256" key="8">
    <source>
        <dbReference type="ARBA" id="ARBA00022918"/>
    </source>
</evidence>
<evidence type="ECO:0000313" key="12">
    <source>
        <dbReference type="Proteomes" id="UP001054821"/>
    </source>
</evidence>
<keyword evidence="3" id="KW-0548">Nucleotidyltransferase</keyword>
<evidence type="ECO:0000256" key="1">
    <source>
        <dbReference type="ARBA" id="ARBA00022670"/>
    </source>
</evidence>
<dbReference type="InterPro" id="IPR000477">
    <property type="entry name" value="RT_dom"/>
</dbReference>
<keyword evidence="5" id="KW-0064">Aspartyl protease</keyword>
<dbReference type="Pfam" id="PF00078">
    <property type="entry name" value="RVT_1"/>
    <property type="match status" value="1"/>
</dbReference>
<sequence length="351" mass="40528">MRSGYHQLSVQEEDILKMAFKTSYGHYEFLVMPSGLTNAPIAFMDLMNRVFRPYLDHFVIVFIDDILVYSQSLKGIYVDPRKVEAVVNWVQPTSVTEVRSFLGLAGYYCRFVEGFSTIAAPLTRLMRKGVKFVWTEEYGQIFQELKKQLTTTPVLDFLNNTGNFVIYKLASVVFALKIWQHYLYGETCQILTDHKSLKMAYLPLLVELRKDGVELGMSQQGGLLASLHVRPILVERVIATQLEDPTLCMIRLKVENSMRTDYAVKEDGALVTGTRLCIPTNDDLKREIMERLTVQPILYTRVVLRYIGHYLKAERQRPYGLMQPLSIPEWNWEHITIDFVFKLPLASRGHD</sequence>
<accession>A0AAD4Z6F6</accession>
<keyword evidence="8" id="KW-0695">RNA-directed DNA polymerase</keyword>
<dbReference type="FunFam" id="3.30.70.270:FF:000063">
    <property type="entry name" value="Zinc knuckle domaincontaining protein"/>
    <property type="match status" value="1"/>
</dbReference>
<name>A0AAD4Z6F6_PRUDU</name>
<dbReference type="InterPro" id="IPR051320">
    <property type="entry name" value="Viral_Replic_Matur_Polypro"/>
</dbReference>
<dbReference type="InterPro" id="IPR041373">
    <property type="entry name" value="RT_RNaseH"/>
</dbReference>
<keyword evidence="1" id="KW-0645">Protease</keyword>
<evidence type="ECO:0000259" key="9">
    <source>
        <dbReference type="Pfam" id="PF00078"/>
    </source>
</evidence>
<reference evidence="11 12" key="1">
    <citation type="journal article" date="2022" name="G3 (Bethesda)">
        <title>Whole-genome sequence and methylome profiling of the almond [Prunus dulcis (Mill.) D.A. Webb] cultivar 'Nonpareil'.</title>
        <authorList>
            <person name="D'Amico-Willman K.M."/>
            <person name="Ouma W.Z."/>
            <person name="Meulia T."/>
            <person name="Sideli G.M."/>
            <person name="Gradziel T.M."/>
            <person name="Fresnedo-Ramirez J."/>
        </authorList>
    </citation>
    <scope>NUCLEOTIDE SEQUENCE [LARGE SCALE GENOMIC DNA]</scope>
    <source>
        <strain evidence="11">Clone GOH B32 T37-40</strain>
    </source>
</reference>
<dbReference type="GO" id="GO:0006508">
    <property type="term" value="P:proteolysis"/>
    <property type="evidence" value="ECO:0007669"/>
    <property type="project" value="UniProtKB-KW"/>
</dbReference>
<dbReference type="GO" id="GO:0004519">
    <property type="term" value="F:endonuclease activity"/>
    <property type="evidence" value="ECO:0007669"/>
    <property type="project" value="UniProtKB-KW"/>
</dbReference>
<proteinExistence type="predicted"/>
<dbReference type="PANTHER" id="PTHR33064:SF37">
    <property type="entry name" value="RIBONUCLEASE H"/>
    <property type="match status" value="1"/>
</dbReference>
<feature type="domain" description="Reverse transcriptase RNase H-like" evidence="10">
    <location>
        <begin position="169"/>
        <end position="199"/>
    </location>
</feature>
<gene>
    <name evidence="11" type="ORF">L3X38_025495</name>
</gene>
<dbReference type="AlphaFoldDB" id="A0AAD4Z6F6"/>
<keyword evidence="6" id="KW-0255">Endonuclease</keyword>
<dbReference type="PANTHER" id="PTHR33064">
    <property type="entry name" value="POL PROTEIN"/>
    <property type="match status" value="1"/>
</dbReference>
<evidence type="ECO:0000256" key="3">
    <source>
        <dbReference type="ARBA" id="ARBA00022695"/>
    </source>
</evidence>
<dbReference type="InterPro" id="IPR043502">
    <property type="entry name" value="DNA/RNA_pol_sf"/>
</dbReference>
<evidence type="ECO:0000256" key="6">
    <source>
        <dbReference type="ARBA" id="ARBA00022759"/>
    </source>
</evidence>
<evidence type="ECO:0000256" key="5">
    <source>
        <dbReference type="ARBA" id="ARBA00022750"/>
    </source>
</evidence>
<keyword evidence="4" id="KW-0540">Nuclease</keyword>
<evidence type="ECO:0000256" key="2">
    <source>
        <dbReference type="ARBA" id="ARBA00022679"/>
    </source>
</evidence>
<dbReference type="Gene3D" id="3.30.70.270">
    <property type="match status" value="2"/>
</dbReference>
<dbReference type="SUPFAM" id="SSF56672">
    <property type="entry name" value="DNA/RNA polymerases"/>
    <property type="match status" value="1"/>
</dbReference>
<evidence type="ECO:0000259" key="10">
    <source>
        <dbReference type="Pfam" id="PF17917"/>
    </source>
</evidence>
<feature type="domain" description="Reverse transcriptase" evidence="9">
    <location>
        <begin position="2"/>
        <end position="79"/>
    </location>
</feature>
<evidence type="ECO:0000256" key="7">
    <source>
        <dbReference type="ARBA" id="ARBA00022801"/>
    </source>
</evidence>
<dbReference type="CDD" id="cd01647">
    <property type="entry name" value="RT_LTR"/>
    <property type="match status" value="1"/>
</dbReference>
<evidence type="ECO:0008006" key="13">
    <source>
        <dbReference type="Google" id="ProtNLM"/>
    </source>
</evidence>
<dbReference type="EMBL" id="JAJFAZ020000004">
    <property type="protein sequence ID" value="KAI5335362.1"/>
    <property type="molecule type" value="Genomic_DNA"/>
</dbReference>
<dbReference type="Pfam" id="PF17917">
    <property type="entry name" value="RT_RNaseH"/>
    <property type="match status" value="1"/>
</dbReference>
<keyword evidence="2" id="KW-0808">Transferase</keyword>
<comment type="caution">
    <text evidence="11">The sequence shown here is derived from an EMBL/GenBank/DDBJ whole genome shotgun (WGS) entry which is preliminary data.</text>
</comment>
<evidence type="ECO:0000256" key="4">
    <source>
        <dbReference type="ARBA" id="ARBA00022722"/>
    </source>
</evidence>
<dbReference type="Proteomes" id="UP001054821">
    <property type="component" value="Chromosome 4"/>
</dbReference>
<dbReference type="Gene3D" id="3.10.10.10">
    <property type="entry name" value="HIV Type 1 Reverse Transcriptase, subunit A, domain 1"/>
    <property type="match status" value="1"/>
</dbReference>
<organism evidence="11 12">
    <name type="scientific">Prunus dulcis</name>
    <name type="common">Almond</name>
    <name type="synonym">Amygdalus dulcis</name>
    <dbReference type="NCBI Taxonomy" id="3755"/>
    <lineage>
        <taxon>Eukaryota</taxon>
        <taxon>Viridiplantae</taxon>
        <taxon>Streptophyta</taxon>
        <taxon>Embryophyta</taxon>
        <taxon>Tracheophyta</taxon>
        <taxon>Spermatophyta</taxon>
        <taxon>Magnoliopsida</taxon>
        <taxon>eudicotyledons</taxon>
        <taxon>Gunneridae</taxon>
        <taxon>Pentapetalae</taxon>
        <taxon>rosids</taxon>
        <taxon>fabids</taxon>
        <taxon>Rosales</taxon>
        <taxon>Rosaceae</taxon>
        <taxon>Amygdaloideae</taxon>
        <taxon>Amygdaleae</taxon>
        <taxon>Prunus</taxon>
    </lineage>
</organism>
<protein>
    <recommendedName>
        <fullName evidence="13">Transposable element protein</fullName>
    </recommendedName>
</protein>
<evidence type="ECO:0000313" key="11">
    <source>
        <dbReference type="EMBL" id="KAI5335362.1"/>
    </source>
</evidence>
<dbReference type="InterPro" id="IPR043128">
    <property type="entry name" value="Rev_trsase/Diguanyl_cyclase"/>
</dbReference>
<dbReference type="GO" id="GO:0003964">
    <property type="term" value="F:RNA-directed DNA polymerase activity"/>
    <property type="evidence" value="ECO:0007669"/>
    <property type="project" value="UniProtKB-KW"/>
</dbReference>
<keyword evidence="12" id="KW-1185">Reference proteome</keyword>
<keyword evidence="7" id="KW-0378">Hydrolase</keyword>
<dbReference type="GO" id="GO:0004190">
    <property type="term" value="F:aspartic-type endopeptidase activity"/>
    <property type="evidence" value="ECO:0007669"/>
    <property type="project" value="UniProtKB-KW"/>
</dbReference>